<proteinExistence type="predicted"/>
<feature type="compositionally biased region" description="Basic and acidic residues" evidence="1">
    <location>
        <begin position="205"/>
        <end position="218"/>
    </location>
</feature>
<reference evidence="2" key="1">
    <citation type="submission" date="2021-01" db="EMBL/GenBank/DDBJ databases">
        <authorList>
            <person name="Corre E."/>
            <person name="Pelletier E."/>
            <person name="Niang G."/>
            <person name="Scheremetjew M."/>
            <person name="Finn R."/>
            <person name="Kale V."/>
            <person name="Holt S."/>
            <person name="Cochrane G."/>
            <person name="Meng A."/>
            <person name="Brown T."/>
            <person name="Cohen L."/>
        </authorList>
    </citation>
    <scope>NUCLEOTIDE SEQUENCE</scope>
    <source>
        <strain evidence="2">PLY429</strain>
    </source>
</reference>
<feature type="region of interest" description="Disordered" evidence="1">
    <location>
        <begin position="205"/>
        <end position="226"/>
    </location>
</feature>
<protein>
    <submittedName>
        <fullName evidence="2">Uncharacterized protein</fullName>
    </submittedName>
</protein>
<gene>
    <name evidence="2" type="ORF">TCHU04912_LOCUS9688</name>
</gene>
<sequence>MYSAFPVEATAGPSSATLLTPPNTSGSCLNRWQDQAAVGSSHLTQPSGTQRERCPENFHEVRRMSCAHSSGLYTAFKWMPDSEWEERLEQAEAAHNAEVARVHATTTLPIQPSTLLPPSFVGCDSSIVSRDGGRPHGVPRLSSKQYEADSYGRGHPNAATQRQMLAEGASIVTTRPSSYDFLKQCAHPRRTATAEEGIPARIAGEGRECNSPHMERRNWGWNGKRK</sequence>
<name>A0A7S1SSK2_9CHLO</name>
<evidence type="ECO:0000313" key="2">
    <source>
        <dbReference type="EMBL" id="CAD9207452.1"/>
    </source>
</evidence>
<organism evidence="2">
    <name type="scientific">Tetraselmis chuii</name>
    <dbReference type="NCBI Taxonomy" id="63592"/>
    <lineage>
        <taxon>Eukaryota</taxon>
        <taxon>Viridiplantae</taxon>
        <taxon>Chlorophyta</taxon>
        <taxon>core chlorophytes</taxon>
        <taxon>Chlorodendrophyceae</taxon>
        <taxon>Chlorodendrales</taxon>
        <taxon>Chlorodendraceae</taxon>
        <taxon>Tetraselmis</taxon>
    </lineage>
</organism>
<evidence type="ECO:0000256" key="1">
    <source>
        <dbReference type="SAM" id="MobiDB-lite"/>
    </source>
</evidence>
<dbReference type="AlphaFoldDB" id="A0A7S1SSK2"/>
<accession>A0A7S1SSK2</accession>
<dbReference type="EMBL" id="HBGG01018768">
    <property type="protein sequence ID" value="CAD9207452.1"/>
    <property type="molecule type" value="Transcribed_RNA"/>
</dbReference>